<dbReference type="PANTHER" id="PTHR23408:SF3">
    <property type="entry name" value="METHYLMALONIC ACIDURIA TYPE A PROTEIN, MITOCHONDRIAL"/>
    <property type="match status" value="1"/>
</dbReference>
<evidence type="ECO:0000256" key="1">
    <source>
        <dbReference type="ARBA" id="ARBA00009625"/>
    </source>
</evidence>
<name>A0A3T0RXC3_9ACTN</name>
<dbReference type="Gene3D" id="3.40.50.300">
    <property type="entry name" value="P-loop containing nucleotide triphosphate hydrolases"/>
    <property type="match status" value="1"/>
</dbReference>
<dbReference type="Gene3D" id="1.20.5.170">
    <property type="match status" value="1"/>
</dbReference>
<organism evidence="2 3">
    <name type="scientific">Acidipropionibacterium jensenii</name>
    <dbReference type="NCBI Taxonomy" id="1749"/>
    <lineage>
        <taxon>Bacteria</taxon>
        <taxon>Bacillati</taxon>
        <taxon>Actinomycetota</taxon>
        <taxon>Actinomycetes</taxon>
        <taxon>Propionibacteriales</taxon>
        <taxon>Propionibacteriaceae</taxon>
        <taxon>Acidipropionibacterium</taxon>
    </lineage>
</organism>
<dbReference type="InterPro" id="IPR005129">
    <property type="entry name" value="GTPase_ArgK"/>
</dbReference>
<dbReference type="SUPFAM" id="SSF52540">
    <property type="entry name" value="P-loop containing nucleoside triphosphate hydrolases"/>
    <property type="match status" value="1"/>
</dbReference>
<proteinExistence type="inferred from homology"/>
<protein>
    <submittedName>
        <fullName evidence="2">Methylmalonyl Co-A mutase-associated GTPase MeaB</fullName>
    </submittedName>
</protein>
<dbReference type="GO" id="GO:0005737">
    <property type="term" value="C:cytoplasm"/>
    <property type="evidence" value="ECO:0007669"/>
    <property type="project" value="TreeGrafter"/>
</dbReference>
<dbReference type="Proteomes" id="UP000285875">
    <property type="component" value="Chromosome"/>
</dbReference>
<gene>
    <name evidence="2" type="ORF">C0Z10_02475</name>
</gene>
<dbReference type="GO" id="GO:0005525">
    <property type="term" value="F:GTP binding"/>
    <property type="evidence" value="ECO:0007669"/>
    <property type="project" value="InterPro"/>
</dbReference>
<dbReference type="CDD" id="cd03114">
    <property type="entry name" value="MMAA-like"/>
    <property type="match status" value="1"/>
</dbReference>
<dbReference type="EMBL" id="CP025570">
    <property type="protein sequence ID" value="AZZ38796.1"/>
    <property type="molecule type" value="Genomic_DNA"/>
</dbReference>
<dbReference type="AlphaFoldDB" id="A0A3T0RXC3"/>
<dbReference type="Gene3D" id="1.10.287.130">
    <property type="match status" value="1"/>
</dbReference>
<dbReference type="InterPro" id="IPR027417">
    <property type="entry name" value="P-loop_NTPase"/>
</dbReference>
<dbReference type="GO" id="GO:0003924">
    <property type="term" value="F:GTPase activity"/>
    <property type="evidence" value="ECO:0007669"/>
    <property type="project" value="InterPro"/>
</dbReference>
<evidence type="ECO:0000313" key="2">
    <source>
        <dbReference type="EMBL" id="AZZ38796.1"/>
    </source>
</evidence>
<reference evidence="3" key="1">
    <citation type="submission" date="2017-12" db="EMBL/GenBank/DDBJ databases">
        <title>Whole genome sequencing of Acidipropionibacterium jensenii strains JS279 and JS280.</title>
        <authorList>
            <person name="Deptula P."/>
            <person name="Laine P."/>
            <person name="Smolander O.-P."/>
            <person name="Paulin L."/>
            <person name="Auvinen P."/>
            <person name="Varmanen P."/>
        </authorList>
    </citation>
    <scope>NUCLEOTIDE SEQUENCE [LARGE SCALE GENOMIC DNA]</scope>
    <source>
        <strain evidence="3">JS280</strain>
    </source>
</reference>
<accession>A0A3T0RXC3</accession>
<dbReference type="KEGG" id="aji:C0Z10_02475"/>
<sequence length="344" mass="36797">MGPVDVNDLVEHVVAGSRPHIARALTLVESSRPVDRERTRTMLRLLAPHTGKAVRVGISGVPGAGKSTFIDAMGCRLVDEYHHKVAVLAIDPSSANTGGSILGDRTRMGALAEREDAFVRPSPSGGSLGGVARATREAIVVMEAAGYDVVLVETVGVGQSEVAVAGMVDTFLLLSVAGTGDQLQGIKKGVLELADIVAVNKADGDNAPNAREAARNLRQAMRMMSSSTEEDSRKIPVLTCSAVSGEGLDDVWKAVQDHRSWLVDNGSLESRRTLQQHEWMWSIVRNRIMDSLDGDPEVQQRAQQACAALDAGESDALDASEQVLRTFASRVPEFGWSEPADPRK</sequence>
<comment type="similarity">
    <text evidence="1">Belongs to the SIMIBI class G3E GTPase family. ArgK/MeaB subfamily.</text>
</comment>
<dbReference type="PANTHER" id="PTHR23408">
    <property type="entry name" value="METHYLMALONYL-COA MUTASE"/>
    <property type="match status" value="1"/>
</dbReference>
<dbReference type="NCBIfam" id="TIGR00750">
    <property type="entry name" value="lao"/>
    <property type="match status" value="1"/>
</dbReference>
<dbReference type="Pfam" id="PF03308">
    <property type="entry name" value="MeaB"/>
    <property type="match status" value="1"/>
</dbReference>
<evidence type="ECO:0000313" key="3">
    <source>
        <dbReference type="Proteomes" id="UP000285875"/>
    </source>
</evidence>
<dbReference type="NCBIfam" id="NF006958">
    <property type="entry name" value="PRK09435.1"/>
    <property type="match status" value="1"/>
</dbReference>